<organism evidence="1 2">
    <name type="scientific">Pontibacillus litoralis JSM 072002</name>
    <dbReference type="NCBI Taxonomy" id="1385512"/>
    <lineage>
        <taxon>Bacteria</taxon>
        <taxon>Bacillati</taxon>
        <taxon>Bacillota</taxon>
        <taxon>Bacilli</taxon>
        <taxon>Bacillales</taxon>
        <taxon>Bacillaceae</taxon>
        <taxon>Pontibacillus</taxon>
    </lineage>
</organism>
<dbReference type="EMBL" id="AVPG01000003">
    <property type="protein sequence ID" value="KGX88177.1"/>
    <property type="molecule type" value="Genomic_DNA"/>
</dbReference>
<sequence>MTQAYISYGTLLQRIELLNTQYEINEEYFATIVDQLLASDLSANEVVMEGFRQMLEQVNREMAKMESFMDVKPTCFMGCAYCCYFPIIITEMEAKSMMSIMSTWPEQRQQRVKSHLQQYFKTYAKEVEKVTSIDRENDPDFKQKYIAHQVPCPFLDTHTNQCIAYEVRPIPCRTYVNYVDPQVCAHTHMPKETISYEFLYEFYMGGLNEILQELYEGGEEMYVDYPSDVWNYNYLANWLKDWGKA</sequence>
<dbReference type="Proteomes" id="UP000030401">
    <property type="component" value="Unassembled WGS sequence"/>
</dbReference>
<dbReference type="Pfam" id="PF03692">
    <property type="entry name" value="CxxCxxCC"/>
    <property type="match status" value="1"/>
</dbReference>
<dbReference type="eggNOG" id="COG0727">
    <property type="taxonomic scope" value="Bacteria"/>
</dbReference>
<proteinExistence type="predicted"/>
<comment type="caution">
    <text evidence="1">The sequence shown here is derived from an EMBL/GenBank/DDBJ whole genome shotgun (WGS) entry which is preliminary data.</text>
</comment>
<evidence type="ECO:0000313" key="2">
    <source>
        <dbReference type="Proteomes" id="UP000030401"/>
    </source>
</evidence>
<reference evidence="1 2" key="1">
    <citation type="submission" date="2013-08" db="EMBL/GenBank/DDBJ databases">
        <authorList>
            <person name="Huang J."/>
            <person name="Wang G."/>
        </authorList>
    </citation>
    <scope>NUCLEOTIDE SEQUENCE [LARGE SCALE GENOMIC DNA]</scope>
    <source>
        <strain evidence="1 2">JSM 072002</strain>
    </source>
</reference>
<dbReference type="RefSeq" id="WP_036832518.1">
    <property type="nucleotide sequence ID" value="NZ_AVPG01000003.1"/>
</dbReference>
<accession>A0A0A5HX15</accession>
<dbReference type="STRING" id="1385512.N784_10605"/>
<protein>
    <recommendedName>
        <fullName evidence="3">Zinc/iron-chelating domain-containing protein</fullName>
    </recommendedName>
</protein>
<evidence type="ECO:0008006" key="3">
    <source>
        <dbReference type="Google" id="ProtNLM"/>
    </source>
</evidence>
<dbReference type="AlphaFoldDB" id="A0A0A5HX15"/>
<keyword evidence="2" id="KW-1185">Reference proteome</keyword>
<name>A0A0A5HX15_9BACI</name>
<gene>
    <name evidence="1" type="ORF">N784_10605</name>
</gene>
<dbReference type="InterPro" id="IPR005358">
    <property type="entry name" value="Puta_zinc/iron-chelating_dom"/>
</dbReference>
<evidence type="ECO:0000313" key="1">
    <source>
        <dbReference type="EMBL" id="KGX88177.1"/>
    </source>
</evidence>
<dbReference type="OrthoDB" id="9810361at2"/>